<dbReference type="Pfam" id="PF01551">
    <property type="entry name" value="Peptidase_M23"/>
    <property type="match status" value="1"/>
</dbReference>
<dbReference type="InterPro" id="IPR050570">
    <property type="entry name" value="Cell_wall_metabolism_enzyme"/>
</dbReference>
<dbReference type="PANTHER" id="PTHR21666:SF289">
    <property type="entry name" value="L-ALA--D-GLU ENDOPEPTIDASE"/>
    <property type="match status" value="1"/>
</dbReference>
<name>A0ABT4SN37_9ACTN</name>
<keyword evidence="4" id="KW-1185">Reference proteome</keyword>
<accession>A0ABT4SN37</accession>
<sequence length="206" mass="21948">MAFDIDLSNPFTTGADGHFYGGPGQGGHSGPNWTISHGMDLGAPVGTQVRAAFGGKVTNIFTPGSPSGGIYGDQISIRQDPNSPDGIGAFYTHLKASVPVGSFVTRGEVIGEIVKFGGIPTHLHLALGERSGNVYTGVDLYDYFMATTNTEITLVVRFFQDGSPPQVIDFRSDLQLELDDFEADLESLNPGYSNTWICVDTAIVEV</sequence>
<dbReference type="InterPro" id="IPR011055">
    <property type="entry name" value="Dup_hybrid_motif"/>
</dbReference>
<protein>
    <submittedName>
        <fullName evidence="3">M23 family metallopeptidase</fullName>
    </submittedName>
</protein>
<evidence type="ECO:0000256" key="1">
    <source>
        <dbReference type="ARBA" id="ARBA00022729"/>
    </source>
</evidence>
<dbReference type="InterPro" id="IPR016047">
    <property type="entry name" value="M23ase_b-sheet_dom"/>
</dbReference>
<reference evidence="3" key="1">
    <citation type="submission" date="2022-11" db="EMBL/GenBank/DDBJ databases">
        <title>Nonomuraea corallina sp. nov., a new species of the genus Nonomuraea isolated from sea side sediment in Thai sea.</title>
        <authorList>
            <person name="Ngamcharungchit C."/>
            <person name="Matsumoto A."/>
            <person name="Suriyachadkun C."/>
            <person name="Panbangred W."/>
            <person name="Inahashi Y."/>
            <person name="Intra B."/>
        </authorList>
    </citation>
    <scope>NUCLEOTIDE SEQUENCE</scope>
    <source>
        <strain evidence="3">MCN248</strain>
    </source>
</reference>
<dbReference type="PANTHER" id="PTHR21666">
    <property type="entry name" value="PEPTIDASE-RELATED"/>
    <property type="match status" value="1"/>
</dbReference>
<dbReference type="EMBL" id="JAPNNL010000228">
    <property type="protein sequence ID" value="MDA0638360.1"/>
    <property type="molecule type" value="Genomic_DNA"/>
</dbReference>
<organism evidence="3 4">
    <name type="scientific">Nonomuraea corallina</name>
    <dbReference type="NCBI Taxonomy" id="2989783"/>
    <lineage>
        <taxon>Bacteria</taxon>
        <taxon>Bacillati</taxon>
        <taxon>Actinomycetota</taxon>
        <taxon>Actinomycetes</taxon>
        <taxon>Streptosporangiales</taxon>
        <taxon>Streptosporangiaceae</taxon>
        <taxon>Nonomuraea</taxon>
    </lineage>
</organism>
<evidence type="ECO:0000259" key="2">
    <source>
        <dbReference type="Pfam" id="PF01551"/>
    </source>
</evidence>
<comment type="caution">
    <text evidence="3">The sequence shown here is derived from an EMBL/GenBank/DDBJ whole genome shotgun (WGS) entry which is preliminary data.</text>
</comment>
<dbReference type="Gene3D" id="2.70.70.10">
    <property type="entry name" value="Glucose Permease (Domain IIA)"/>
    <property type="match status" value="1"/>
</dbReference>
<proteinExistence type="predicted"/>
<dbReference type="CDD" id="cd12797">
    <property type="entry name" value="M23_peptidase"/>
    <property type="match status" value="1"/>
</dbReference>
<feature type="domain" description="M23ase beta-sheet core" evidence="2">
    <location>
        <begin position="36"/>
        <end position="128"/>
    </location>
</feature>
<dbReference type="RefSeq" id="WP_270159295.1">
    <property type="nucleotide sequence ID" value="NZ_JAPNNL010000228.1"/>
</dbReference>
<gene>
    <name evidence="3" type="ORF">OUY22_33560</name>
</gene>
<dbReference type="SUPFAM" id="SSF51261">
    <property type="entry name" value="Duplicated hybrid motif"/>
    <property type="match status" value="1"/>
</dbReference>
<evidence type="ECO:0000313" key="4">
    <source>
        <dbReference type="Proteomes" id="UP001144036"/>
    </source>
</evidence>
<evidence type="ECO:0000313" key="3">
    <source>
        <dbReference type="EMBL" id="MDA0638360.1"/>
    </source>
</evidence>
<keyword evidence="1" id="KW-0732">Signal</keyword>
<dbReference type="Proteomes" id="UP001144036">
    <property type="component" value="Unassembled WGS sequence"/>
</dbReference>